<comment type="caution">
    <text evidence="2">The sequence shown here is derived from an EMBL/GenBank/DDBJ whole genome shotgun (WGS) entry which is preliminary data.</text>
</comment>
<evidence type="ECO:0000313" key="3">
    <source>
        <dbReference type="Proteomes" id="UP000472676"/>
    </source>
</evidence>
<protein>
    <submittedName>
        <fullName evidence="2">Uncharacterized protein</fullName>
    </submittedName>
</protein>
<reference evidence="2 3" key="1">
    <citation type="journal article" date="2014" name="Int. J. Syst. Evol. Microbiol.">
        <title>Solimonas terrae sp. nov., isolated from soil.</title>
        <authorList>
            <person name="Kim S.J."/>
            <person name="Moon J.Y."/>
            <person name="Weon H.Y."/>
            <person name="Ahn J.H."/>
            <person name="Chen W.M."/>
            <person name="Kwon S.W."/>
        </authorList>
    </citation>
    <scope>NUCLEOTIDE SEQUENCE [LARGE SCALE GENOMIC DNA]</scope>
    <source>
        <strain evidence="2 3">KIS83-12</strain>
    </source>
</reference>
<keyword evidence="3" id="KW-1185">Reference proteome</keyword>
<dbReference type="Proteomes" id="UP000472676">
    <property type="component" value="Unassembled WGS sequence"/>
</dbReference>
<evidence type="ECO:0000256" key="1">
    <source>
        <dbReference type="SAM" id="MobiDB-lite"/>
    </source>
</evidence>
<dbReference type="RefSeq" id="WP_166254721.1">
    <property type="nucleotide sequence ID" value="NZ_JAAMOW010000004.1"/>
</dbReference>
<gene>
    <name evidence="2" type="ORF">G7Y85_08165</name>
</gene>
<organism evidence="2 3">
    <name type="scientific">Solimonas terrae</name>
    <dbReference type="NCBI Taxonomy" id="1396819"/>
    <lineage>
        <taxon>Bacteria</taxon>
        <taxon>Pseudomonadati</taxon>
        <taxon>Pseudomonadota</taxon>
        <taxon>Gammaproteobacteria</taxon>
        <taxon>Nevskiales</taxon>
        <taxon>Nevskiaceae</taxon>
        <taxon>Solimonas</taxon>
    </lineage>
</organism>
<proteinExistence type="predicted"/>
<dbReference type="AlphaFoldDB" id="A0A6M2BQ56"/>
<feature type="region of interest" description="Disordered" evidence="1">
    <location>
        <begin position="118"/>
        <end position="149"/>
    </location>
</feature>
<sequence>MDLTARKRLDVKYHPSHEYRYWLYDPEGDGMIYYRTQDARDDAAEKAIAAYLDEGWADEVENVSAGEVTHFAQCLDKIQRPDELDEEGCDGEGTYWSGYQWMGNYTMAAIDAAAEEAPNAPLQPRTCRREAEAGTSAGSDGWASLRTGL</sequence>
<evidence type="ECO:0000313" key="2">
    <source>
        <dbReference type="EMBL" id="NGY04736.1"/>
    </source>
</evidence>
<dbReference type="EMBL" id="JAAMOW010000004">
    <property type="protein sequence ID" value="NGY04736.1"/>
    <property type="molecule type" value="Genomic_DNA"/>
</dbReference>
<name>A0A6M2BQ56_9GAMM</name>
<accession>A0A6M2BQ56</accession>